<feature type="domain" description="C-type lectin" evidence="4">
    <location>
        <begin position="120"/>
        <end position="240"/>
    </location>
</feature>
<dbReference type="PANTHER" id="PTHR47727:SF1">
    <property type="entry name" value="C-TYPE LECTIN DOMAIN FAMILY 9 MEMBER A"/>
    <property type="match status" value="1"/>
</dbReference>
<keyword evidence="3" id="KW-1133">Transmembrane helix</keyword>
<dbReference type="InterPro" id="IPR016187">
    <property type="entry name" value="CTDL_fold"/>
</dbReference>
<dbReference type="CDD" id="cd03593">
    <property type="entry name" value="CLECT_NK_receptors_like"/>
    <property type="match status" value="1"/>
</dbReference>
<dbReference type="SMART" id="SM00034">
    <property type="entry name" value="CLECT"/>
    <property type="match status" value="1"/>
</dbReference>
<evidence type="ECO:0000256" key="1">
    <source>
        <dbReference type="ARBA" id="ARBA00004167"/>
    </source>
</evidence>
<accession>A0ABM1VKR3</accession>
<name>A0ABM1VKR3_ECHTE</name>
<reference evidence="6" key="1">
    <citation type="submission" date="2025-08" db="UniProtKB">
        <authorList>
            <consortium name="RefSeq"/>
        </authorList>
    </citation>
    <scope>IDENTIFICATION</scope>
</reference>
<dbReference type="PROSITE" id="PS50041">
    <property type="entry name" value="C_TYPE_LECTIN_2"/>
    <property type="match status" value="1"/>
</dbReference>
<evidence type="ECO:0000313" key="6">
    <source>
        <dbReference type="RefSeq" id="XP_030742321.1"/>
    </source>
</evidence>
<comment type="subcellular location">
    <subcellularLocation>
        <location evidence="1">Membrane</location>
        <topology evidence="1">Single-pass membrane protein</topology>
    </subcellularLocation>
</comment>
<gene>
    <name evidence="6" type="primary">CLEC9A</name>
</gene>
<evidence type="ECO:0000259" key="4">
    <source>
        <dbReference type="PROSITE" id="PS50041"/>
    </source>
</evidence>
<protein>
    <submittedName>
        <fullName evidence="6">C-type lectin domain family 9 member A</fullName>
    </submittedName>
</protein>
<dbReference type="InterPro" id="IPR043315">
    <property type="entry name" value="CLEC9A"/>
</dbReference>
<dbReference type="PANTHER" id="PTHR47727">
    <property type="entry name" value="C-TYPE LECTIN DOMAIN FAMILY 9 MEMBER A"/>
    <property type="match status" value="1"/>
</dbReference>
<dbReference type="GeneID" id="101645711"/>
<dbReference type="InterPro" id="IPR033992">
    <property type="entry name" value="NKR-like_CTLD"/>
</dbReference>
<sequence>MQVEEVYTSLQWDSSPPNHYEKPLFSNKCAGMWRVMVMVSCILCLGSLAASFYLGIKLFQISTIAAKQQENLIQQERELLNFTQWKRKQDRLMKCCQTLMGNSVSSAHNCSPCPDNWIQNGERCYYFSRQWQVWRRSKELCFKEDAKLLQIDNKEEMDFITSILKNKNGDQYWVGLSQEKRSGLWFWQDGSSPPPALWSIQKLQSVNQGCGYLKDKALFNADCSNWKYFIFTVIMTGICKSLQKRYSSDKYFKMNK</sequence>
<dbReference type="Proteomes" id="UP000694863">
    <property type="component" value="Unplaced"/>
</dbReference>
<evidence type="ECO:0000256" key="3">
    <source>
        <dbReference type="SAM" id="Phobius"/>
    </source>
</evidence>
<dbReference type="Pfam" id="PF00059">
    <property type="entry name" value="Lectin_C"/>
    <property type="match status" value="1"/>
</dbReference>
<dbReference type="InterPro" id="IPR001304">
    <property type="entry name" value="C-type_lectin-like"/>
</dbReference>
<evidence type="ECO:0000313" key="5">
    <source>
        <dbReference type="Proteomes" id="UP000694863"/>
    </source>
</evidence>
<keyword evidence="3" id="KW-0472">Membrane</keyword>
<organism evidence="5 6">
    <name type="scientific">Echinops telfairi</name>
    <name type="common">Lesser hedgehog tenrec</name>
    <dbReference type="NCBI Taxonomy" id="9371"/>
    <lineage>
        <taxon>Eukaryota</taxon>
        <taxon>Metazoa</taxon>
        <taxon>Chordata</taxon>
        <taxon>Craniata</taxon>
        <taxon>Vertebrata</taxon>
        <taxon>Euteleostomi</taxon>
        <taxon>Mammalia</taxon>
        <taxon>Eutheria</taxon>
        <taxon>Afrotheria</taxon>
        <taxon>Tenrecidae</taxon>
        <taxon>Tenrecinae</taxon>
        <taxon>Echinops</taxon>
    </lineage>
</organism>
<dbReference type="InterPro" id="IPR016186">
    <property type="entry name" value="C-type_lectin-like/link_sf"/>
</dbReference>
<dbReference type="SUPFAM" id="SSF56436">
    <property type="entry name" value="C-type lectin-like"/>
    <property type="match status" value="1"/>
</dbReference>
<dbReference type="Gene3D" id="3.10.100.10">
    <property type="entry name" value="Mannose-Binding Protein A, subunit A"/>
    <property type="match status" value="1"/>
</dbReference>
<evidence type="ECO:0000256" key="2">
    <source>
        <dbReference type="ARBA" id="ARBA00022734"/>
    </source>
</evidence>
<keyword evidence="2" id="KW-0430">Lectin</keyword>
<dbReference type="RefSeq" id="XP_030742321.1">
    <property type="nucleotide sequence ID" value="XM_030886461.2"/>
</dbReference>
<proteinExistence type="predicted"/>
<keyword evidence="3" id="KW-0812">Transmembrane</keyword>
<feature type="transmembrane region" description="Helical" evidence="3">
    <location>
        <begin position="32"/>
        <end position="54"/>
    </location>
</feature>
<keyword evidence="5" id="KW-1185">Reference proteome</keyword>